<keyword evidence="2" id="KW-1185">Reference proteome</keyword>
<accession>A0A814DTF4</accession>
<protein>
    <submittedName>
        <fullName evidence="1">Uncharacterized protein</fullName>
    </submittedName>
</protein>
<comment type="caution">
    <text evidence="1">The sequence shown here is derived from an EMBL/GenBank/DDBJ whole genome shotgun (WGS) entry which is preliminary data.</text>
</comment>
<dbReference type="AlphaFoldDB" id="A0A814DTF4"/>
<proteinExistence type="predicted"/>
<sequence length="384" mass="43583">MLFAQFLAQEKRNLRCFPSFEKTNTAKTKRWNYNHLDKNDHPLSYNLSNAAYDEATVTIIPALQMNETQSISNNSMQKTQSIIDTSGEKCMHCVEHNIGYINDSQTKAAICLVRQLNMYMNQNDLRSKKMTTHKEDLVDSDGSSTRVMDLAMKSKSNDSIDVLAQSSSDYYPLPKAVTPKHDHLFSYYNRTNWMSKFPEIIGSKRSQDPLNINEIDINNSSHSSCGNLQMSIYKHTAKMSGDTYFYNLPTTENKTFTNAWARVSVENRDFAENVLFRLDDKRSADTSIANRESATDAVSVSSRPIKESLKLMEITEKPTSSCCMVAFECENGEAHVFESARLSRSSHRAARVNVYNQIYNRLAISNSIDFDLSALIRTVVQNVA</sequence>
<name>A0A814DTF4_ADIRI</name>
<reference evidence="1" key="1">
    <citation type="submission" date="2021-02" db="EMBL/GenBank/DDBJ databases">
        <authorList>
            <person name="Nowell W R."/>
        </authorList>
    </citation>
    <scope>NUCLEOTIDE SEQUENCE</scope>
</reference>
<dbReference type="EMBL" id="CAJNOR010000605">
    <property type="protein sequence ID" value="CAF0960094.1"/>
    <property type="molecule type" value="Genomic_DNA"/>
</dbReference>
<evidence type="ECO:0000313" key="1">
    <source>
        <dbReference type="EMBL" id="CAF0960094.1"/>
    </source>
</evidence>
<evidence type="ECO:0000313" key="2">
    <source>
        <dbReference type="Proteomes" id="UP000663828"/>
    </source>
</evidence>
<dbReference type="Proteomes" id="UP000663828">
    <property type="component" value="Unassembled WGS sequence"/>
</dbReference>
<gene>
    <name evidence="1" type="ORF">XAT740_LOCUS11132</name>
</gene>
<organism evidence="1 2">
    <name type="scientific">Adineta ricciae</name>
    <name type="common">Rotifer</name>
    <dbReference type="NCBI Taxonomy" id="249248"/>
    <lineage>
        <taxon>Eukaryota</taxon>
        <taxon>Metazoa</taxon>
        <taxon>Spiralia</taxon>
        <taxon>Gnathifera</taxon>
        <taxon>Rotifera</taxon>
        <taxon>Eurotatoria</taxon>
        <taxon>Bdelloidea</taxon>
        <taxon>Adinetida</taxon>
        <taxon>Adinetidae</taxon>
        <taxon>Adineta</taxon>
    </lineage>
</organism>